<comment type="function">
    <text evidence="11">Removes dipeptides from the C-termini of N-blocked tripeptides, tetrapeptides and larger peptides.</text>
</comment>
<keyword evidence="8 15" id="KW-0862">Zinc</keyword>
<dbReference type="EMBL" id="JACHHZ010000004">
    <property type="protein sequence ID" value="MBB6094715.1"/>
    <property type="molecule type" value="Genomic_DNA"/>
</dbReference>
<feature type="chain" id="PRO_5032520703" description="Dipeptidyl carboxypeptidase" evidence="16">
    <location>
        <begin position="27"/>
        <end position="726"/>
    </location>
</feature>
<dbReference type="GO" id="GO:0005829">
    <property type="term" value="C:cytosol"/>
    <property type="evidence" value="ECO:0007669"/>
    <property type="project" value="TreeGrafter"/>
</dbReference>
<comment type="subcellular location">
    <subcellularLocation>
        <location evidence="1">Cytoplasm</location>
    </subcellularLocation>
</comment>
<dbReference type="InterPro" id="IPR001567">
    <property type="entry name" value="Pept_M3A_M3B_dom"/>
</dbReference>
<keyword evidence="9 15" id="KW-0482">Metalloprotease</keyword>
<evidence type="ECO:0000256" key="10">
    <source>
        <dbReference type="ARBA" id="ARBA00052506"/>
    </source>
</evidence>
<proteinExistence type="inferred from homology"/>
<comment type="catalytic activity">
    <reaction evidence="10">
        <text>Hydrolysis of unblocked, C-terminal dipeptides from oligopeptides, with broad specificity. Does not hydrolyze bonds in which P1' is Pro, or both P1 and P1' are Gly.</text>
        <dbReference type="EC" id="3.4.15.5"/>
    </reaction>
</comment>
<evidence type="ECO:0000256" key="14">
    <source>
        <dbReference type="ARBA" id="ARBA00075608"/>
    </source>
</evidence>
<dbReference type="Gene3D" id="1.10.1370.40">
    <property type="match status" value="3"/>
</dbReference>
<dbReference type="CDD" id="cd06456">
    <property type="entry name" value="M3A_DCP"/>
    <property type="match status" value="1"/>
</dbReference>
<feature type="signal peptide" evidence="16">
    <location>
        <begin position="1"/>
        <end position="26"/>
    </location>
</feature>
<dbReference type="GO" id="GO:0004222">
    <property type="term" value="F:metalloendopeptidase activity"/>
    <property type="evidence" value="ECO:0007669"/>
    <property type="project" value="InterPro"/>
</dbReference>
<comment type="cofactor">
    <cofactor evidence="15">
        <name>Zn(2+)</name>
        <dbReference type="ChEBI" id="CHEBI:29105"/>
    </cofactor>
    <text evidence="15">Binds 1 zinc ion.</text>
</comment>
<dbReference type="PANTHER" id="PTHR43660">
    <property type="entry name" value="DIPEPTIDYL CARBOXYPEPTIDASE"/>
    <property type="match status" value="1"/>
</dbReference>
<keyword evidence="4 18" id="KW-0121">Carboxypeptidase</keyword>
<dbReference type="FunFam" id="1.10.1370.40:FF:000001">
    <property type="entry name" value="Dipeptidyl carboxypeptidase II"/>
    <property type="match status" value="1"/>
</dbReference>
<dbReference type="InterPro" id="IPR034005">
    <property type="entry name" value="M3A_DCP"/>
</dbReference>
<evidence type="ECO:0000313" key="18">
    <source>
        <dbReference type="EMBL" id="MBB6094715.1"/>
    </source>
</evidence>
<sequence>MPVNNLRKVATALLLVAVSAQNPVQAMNSPASAGGAQAATNPLLTVSTLPYELPPFDEITNAHFAPAFEAGMAEEQREIAAIANNASPATFDNTIVALERCGQLLNRARAVFFNLTSSNTNPDLEKLRSELAPKLSAHSDSIYLNPALFARVSALHEKRASLGLDPESLRLLDRTYTLFVRAGARLSDNDKVTLRRMNEQLSTLTTQFSQTVLKGVNAAAVVFDKASDLDGLSEQQIAVAAEAARSRKLEGKWVIALLNTTGQPPLSQLKNRASRERIYKASLDRGWGGEFDTTKLIAQIVALRADRAVLLGYPTHAAYVTEDETALTPDAVNKMLAQLAPPAVANAKQEAAAMQALIDAQAKTNGTQAFKLAPWDWDFYAEQVRAAKYAYDESQVRPYFEMNRVLVDGVLFAAHELYGITFKERKDLPVYQEDVRVFELWNADGSPLGLFLVDWYARDNKRGGAWMNSFVEQSRLLGKRPVVVNNLNIPKPPKGQPTLLTFDEVTTAFHEFGHAVHGLFSNVKYPQFSGTSVPRDFVEFPSQYNEMWATEPRVLANYAKHYQTGAAMPGELMDKVLAASKFNQGFATTEYLAAALLDQAWHQLPTGKTPSATDAAAFEANALKQAGVDFAPVPPRYRSTYFSHVFASPIGYSAGYYAYIWSDVLARDTQHWFKAHGGLKRENGDLLRQKVLSQGFSVDSLTIFKDFYGKAPDIGPLLESRGLVTE</sequence>
<evidence type="ECO:0000256" key="2">
    <source>
        <dbReference type="ARBA" id="ARBA00006040"/>
    </source>
</evidence>
<keyword evidence="5 15" id="KW-0645">Protease</keyword>
<evidence type="ECO:0000256" key="4">
    <source>
        <dbReference type="ARBA" id="ARBA00022645"/>
    </source>
</evidence>
<gene>
    <name evidence="18" type="ORF">HNQ60_003602</name>
</gene>
<dbReference type="GO" id="GO:0008241">
    <property type="term" value="F:peptidyl-dipeptidase activity"/>
    <property type="evidence" value="ECO:0007669"/>
    <property type="project" value="UniProtKB-EC"/>
</dbReference>
<evidence type="ECO:0000256" key="1">
    <source>
        <dbReference type="ARBA" id="ARBA00004496"/>
    </source>
</evidence>
<dbReference type="GO" id="GO:0004180">
    <property type="term" value="F:carboxypeptidase activity"/>
    <property type="evidence" value="ECO:0007669"/>
    <property type="project" value="UniProtKB-KW"/>
</dbReference>
<dbReference type="AlphaFoldDB" id="A0A841HS55"/>
<evidence type="ECO:0000256" key="12">
    <source>
        <dbReference type="ARBA" id="ARBA00066668"/>
    </source>
</evidence>
<evidence type="ECO:0000259" key="17">
    <source>
        <dbReference type="Pfam" id="PF01432"/>
    </source>
</evidence>
<evidence type="ECO:0000256" key="6">
    <source>
        <dbReference type="ARBA" id="ARBA00022723"/>
    </source>
</evidence>
<dbReference type="SUPFAM" id="SSF55486">
    <property type="entry name" value="Metalloproteases ('zincins'), catalytic domain"/>
    <property type="match status" value="1"/>
</dbReference>
<keyword evidence="19" id="KW-1185">Reference proteome</keyword>
<feature type="domain" description="Peptidase M3A/M3B catalytic" evidence="17">
    <location>
        <begin position="268"/>
        <end position="722"/>
    </location>
</feature>
<evidence type="ECO:0000256" key="15">
    <source>
        <dbReference type="RuleBase" id="RU003435"/>
    </source>
</evidence>
<protein>
    <recommendedName>
        <fullName evidence="13">Dipeptidyl carboxypeptidase</fullName>
        <ecNumber evidence="12">3.4.15.5</ecNumber>
    </recommendedName>
    <alternativeName>
        <fullName evidence="14">Peptidyl-dipeptidase Dcp</fullName>
    </alternativeName>
</protein>
<dbReference type="PANTHER" id="PTHR43660:SF1">
    <property type="entry name" value="DIPEPTIDYL CARBOXYPEPTIDASE"/>
    <property type="match status" value="1"/>
</dbReference>
<dbReference type="EC" id="3.4.15.5" evidence="12"/>
<evidence type="ECO:0000256" key="7">
    <source>
        <dbReference type="ARBA" id="ARBA00022801"/>
    </source>
</evidence>
<evidence type="ECO:0000256" key="11">
    <source>
        <dbReference type="ARBA" id="ARBA00054529"/>
    </source>
</evidence>
<keyword evidence="7 15" id="KW-0378">Hydrolase</keyword>
<accession>A0A841HS55</accession>
<evidence type="ECO:0000256" key="9">
    <source>
        <dbReference type="ARBA" id="ARBA00023049"/>
    </source>
</evidence>
<dbReference type="GO" id="GO:0006508">
    <property type="term" value="P:proteolysis"/>
    <property type="evidence" value="ECO:0007669"/>
    <property type="project" value="UniProtKB-KW"/>
</dbReference>
<reference evidence="18 19" key="1">
    <citation type="submission" date="2020-08" db="EMBL/GenBank/DDBJ databases">
        <title>Genomic Encyclopedia of Type Strains, Phase IV (KMG-IV): sequencing the most valuable type-strain genomes for metagenomic binning, comparative biology and taxonomic classification.</title>
        <authorList>
            <person name="Goeker M."/>
        </authorList>
    </citation>
    <scope>NUCLEOTIDE SEQUENCE [LARGE SCALE GENOMIC DNA]</scope>
    <source>
        <strain evidence="18 19">DSM 26723</strain>
    </source>
</reference>
<keyword evidence="6 15" id="KW-0479">Metal-binding</keyword>
<keyword evidence="3" id="KW-0963">Cytoplasm</keyword>
<evidence type="ECO:0000256" key="13">
    <source>
        <dbReference type="ARBA" id="ARBA00070755"/>
    </source>
</evidence>
<name>A0A841HS55_9GAMM</name>
<comment type="caution">
    <text evidence="18">The sequence shown here is derived from an EMBL/GenBank/DDBJ whole genome shotgun (WGS) entry which is preliminary data.</text>
</comment>
<dbReference type="FunFam" id="3.40.390.10:FF:000009">
    <property type="entry name" value="Oligopeptidase A"/>
    <property type="match status" value="1"/>
</dbReference>
<organism evidence="18 19">
    <name type="scientific">Povalibacter uvarum</name>
    <dbReference type="NCBI Taxonomy" id="732238"/>
    <lineage>
        <taxon>Bacteria</taxon>
        <taxon>Pseudomonadati</taxon>
        <taxon>Pseudomonadota</taxon>
        <taxon>Gammaproteobacteria</taxon>
        <taxon>Steroidobacterales</taxon>
        <taxon>Steroidobacteraceae</taxon>
        <taxon>Povalibacter</taxon>
    </lineage>
</organism>
<dbReference type="InterPro" id="IPR045090">
    <property type="entry name" value="Pept_M3A_M3B"/>
</dbReference>
<dbReference type="GO" id="GO:0046872">
    <property type="term" value="F:metal ion binding"/>
    <property type="evidence" value="ECO:0007669"/>
    <property type="project" value="UniProtKB-UniRule"/>
</dbReference>
<evidence type="ECO:0000313" key="19">
    <source>
        <dbReference type="Proteomes" id="UP000588068"/>
    </source>
</evidence>
<evidence type="ECO:0000256" key="3">
    <source>
        <dbReference type="ARBA" id="ARBA00022490"/>
    </source>
</evidence>
<comment type="similarity">
    <text evidence="2 15">Belongs to the peptidase M3 family.</text>
</comment>
<evidence type="ECO:0000256" key="5">
    <source>
        <dbReference type="ARBA" id="ARBA00022670"/>
    </source>
</evidence>
<evidence type="ECO:0000256" key="8">
    <source>
        <dbReference type="ARBA" id="ARBA00022833"/>
    </source>
</evidence>
<dbReference type="Pfam" id="PF01432">
    <property type="entry name" value="Peptidase_M3"/>
    <property type="match status" value="1"/>
</dbReference>
<keyword evidence="16" id="KW-0732">Signal</keyword>
<dbReference type="Proteomes" id="UP000588068">
    <property type="component" value="Unassembled WGS sequence"/>
</dbReference>
<evidence type="ECO:0000256" key="16">
    <source>
        <dbReference type="SAM" id="SignalP"/>
    </source>
</evidence>